<evidence type="ECO:0000259" key="2">
    <source>
        <dbReference type="SMART" id="SM00822"/>
    </source>
</evidence>
<evidence type="ECO:0000256" key="1">
    <source>
        <dbReference type="ARBA" id="ARBA00022679"/>
    </source>
</evidence>
<feature type="domain" description="Ketoreductase" evidence="2">
    <location>
        <begin position="32"/>
        <end position="168"/>
    </location>
</feature>
<dbReference type="OrthoDB" id="329835at2759"/>
<sequence>MEISITTSEYFLVERKEDMKNYSSSGSVYDPTTGNLVFEITGLRYHRLETRENIHAAHTYTRLGWKPDITFLDEPRLRQLTMENSRTSLDDEMNPLETLSTWNLHNATLEQNLPLDFFTMLASISGIVGQKGQANYAAGNVFLDSFAVYRHSLGLPACSVDLGVIEDVGYIHNHDGLQQNLDTSIWTGINESLLRKILRLSIFQQLLPIKKANSTQLITSIPIPQPEEPQLLRDARIGGLFIGDGLRSSGIDSKDGSKDVQALLLVVRV</sequence>
<reference evidence="4" key="1">
    <citation type="journal article" date="2014" name="BMC Genomics">
        <title>Genome characteristics reveal the impact of lichenization on lichen-forming fungus Endocarpon pusillum Hedwig (Verrucariales, Ascomycota).</title>
        <authorList>
            <person name="Wang Y.-Y."/>
            <person name="Liu B."/>
            <person name="Zhang X.-Y."/>
            <person name="Zhou Q.-M."/>
            <person name="Zhang T."/>
            <person name="Li H."/>
            <person name="Yu Y.-F."/>
            <person name="Zhang X.-L."/>
            <person name="Hao X.-Y."/>
            <person name="Wang M."/>
            <person name="Wang L."/>
            <person name="Wei J.-C."/>
        </authorList>
    </citation>
    <scope>NUCLEOTIDE SEQUENCE [LARGE SCALE GENOMIC DNA]</scope>
    <source>
        <strain evidence="4">Z07020 / HMAS-L-300199</strain>
    </source>
</reference>
<dbReference type="OMA" id="ILQQTHC"/>
<dbReference type="SMART" id="SM00822">
    <property type="entry name" value="PKS_KR"/>
    <property type="match status" value="1"/>
</dbReference>
<dbReference type="InterPro" id="IPR036291">
    <property type="entry name" value="NAD(P)-bd_dom_sf"/>
</dbReference>
<evidence type="ECO:0000313" key="4">
    <source>
        <dbReference type="Proteomes" id="UP000019373"/>
    </source>
</evidence>
<dbReference type="HOGENOM" id="CLU_1034496_0_0_1"/>
<dbReference type="Proteomes" id="UP000019373">
    <property type="component" value="Unassembled WGS sequence"/>
</dbReference>
<dbReference type="SUPFAM" id="SSF51735">
    <property type="entry name" value="NAD(P)-binding Rossmann-fold domains"/>
    <property type="match status" value="1"/>
</dbReference>
<dbReference type="eggNOG" id="KOG1202">
    <property type="taxonomic scope" value="Eukaryota"/>
</dbReference>
<dbReference type="Gene3D" id="3.40.50.720">
    <property type="entry name" value="NAD(P)-binding Rossmann-like Domain"/>
    <property type="match status" value="1"/>
</dbReference>
<keyword evidence="1" id="KW-0808">Transferase</keyword>
<accession>U1GFL1</accession>
<dbReference type="RefSeq" id="XP_007803517.1">
    <property type="nucleotide sequence ID" value="XM_007805326.1"/>
</dbReference>
<organism evidence="3 4">
    <name type="scientific">Endocarpon pusillum (strain Z07020 / HMAS-L-300199)</name>
    <name type="common">Lichen-forming fungus</name>
    <dbReference type="NCBI Taxonomy" id="1263415"/>
    <lineage>
        <taxon>Eukaryota</taxon>
        <taxon>Fungi</taxon>
        <taxon>Dikarya</taxon>
        <taxon>Ascomycota</taxon>
        <taxon>Pezizomycotina</taxon>
        <taxon>Eurotiomycetes</taxon>
        <taxon>Chaetothyriomycetidae</taxon>
        <taxon>Verrucariales</taxon>
        <taxon>Verrucariaceae</taxon>
        <taxon>Endocarpon</taxon>
    </lineage>
</organism>
<dbReference type="Pfam" id="PF08659">
    <property type="entry name" value="KR"/>
    <property type="match status" value="1"/>
</dbReference>
<gene>
    <name evidence="3" type="ORF">EPUS_02420</name>
</gene>
<dbReference type="AlphaFoldDB" id="U1GFL1"/>
<dbReference type="InterPro" id="IPR050444">
    <property type="entry name" value="Polyketide_Synthase"/>
</dbReference>
<evidence type="ECO:0000313" key="3">
    <source>
        <dbReference type="EMBL" id="ERF70898.1"/>
    </source>
</evidence>
<dbReference type="PANTHER" id="PTHR45681:SF6">
    <property type="entry name" value="POLYKETIDE SYNTHASE 37"/>
    <property type="match status" value="1"/>
</dbReference>
<dbReference type="GO" id="GO:0016740">
    <property type="term" value="F:transferase activity"/>
    <property type="evidence" value="ECO:0007669"/>
    <property type="project" value="UniProtKB-KW"/>
</dbReference>
<dbReference type="InterPro" id="IPR013968">
    <property type="entry name" value="PKS_KR"/>
</dbReference>
<proteinExistence type="predicted"/>
<protein>
    <recommendedName>
        <fullName evidence="2">Ketoreductase domain-containing protein</fullName>
    </recommendedName>
</protein>
<dbReference type="InterPro" id="IPR057326">
    <property type="entry name" value="KR_dom"/>
</dbReference>
<dbReference type="EMBL" id="KE721278">
    <property type="protein sequence ID" value="ERF70898.1"/>
    <property type="molecule type" value="Genomic_DNA"/>
</dbReference>
<keyword evidence="4" id="KW-1185">Reference proteome</keyword>
<dbReference type="PANTHER" id="PTHR45681">
    <property type="entry name" value="POLYKETIDE SYNTHASE 44-RELATED"/>
    <property type="match status" value="1"/>
</dbReference>
<name>U1GFL1_ENDPU</name>
<dbReference type="GeneID" id="19237474"/>